<organism evidence="1 2">
    <name type="scientific">Ataeniobius toweri</name>
    <dbReference type="NCBI Taxonomy" id="208326"/>
    <lineage>
        <taxon>Eukaryota</taxon>
        <taxon>Metazoa</taxon>
        <taxon>Chordata</taxon>
        <taxon>Craniata</taxon>
        <taxon>Vertebrata</taxon>
        <taxon>Euteleostomi</taxon>
        <taxon>Actinopterygii</taxon>
        <taxon>Neopterygii</taxon>
        <taxon>Teleostei</taxon>
        <taxon>Neoteleostei</taxon>
        <taxon>Acanthomorphata</taxon>
        <taxon>Ovalentaria</taxon>
        <taxon>Atherinomorphae</taxon>
        <taxon>Cyprinodontiformes</taxon>
        <taxon>Goodeidae</taxon>
        <taxon>Ataeniobius</taxon>
    </lineage>
</organism>
<evidence type="ECO:0000313" key="1">
    <source>
        <dbReference type="EMBL" id="MED6232435.1"/>
    </source>
</evidence>
<dbReference type="Proteomes" id="UP001345963">
    <property type="component" value="Unassembled WGS sequence"/>
</dbReference>
<name>A0ABU7A4A3_9TELE</name>
<dbReference type="EMBL" id="JAHUTI010000793">
    <property type="protein sequence ID" value="MED6232435.1"/>
    <property type="molecule type" value="Genomic_DNA"/>
</dbReference>
<accession>A0ABU7A4A3</accession>
<sequence length="125" mass="13919">MADLAQIPNPFYTLPDRNQDLTNDQIKSDPFSPLCVLHSLMYCLSPPLFESALLSPFRFSFPSLSLPSSFPPLTLLLFVQPFPGNFSFTFLSDQPSPQTPLLSPPSSKLKLNSFPLCLMRIAKSP</sequence>
<gene>
    <name evidence="1" type="ORF">ATANTOWER_029994</name>
</gene>
<evidence type="ECO:0000313" key="2">
    <source>
        <dbReference type="Proteomes" id="UP001345963"/>
    </source>
</evidence>
<protein>
    <submittedName>
        <fullName evidence="1">Uncharacterized protein</fullName>
    </submittedName>
</protein>
<comment type="caution">
    <text evidence="1">The sequence shown here is derived from an EMBL/GenBank/DDBJ whole genome shotgun (WGS) entry which is preliminary data.</text>
</comment>
<proteinExistence type="predicted"/>
<keyword evidence="2" id="KW-1185">Reference proteome</keyword>
<reference evidence="1 2" key="1">
    <citation type="submission" date="2021-07" db="EMBL/GenBank/DDBJ databases">
        <authorList>
            <person name="Palmer J.M."/>
        </authorList>
    </citation>
    <scope>NUCLEOTIDE SEQUENCE [LARGE SCALE GENOMIC DNA]</scope>
    <source>
        <strain evidence="1 2">AT_MEX2019</strain>
        <tissue evidence="1">Muscle</tissue>
    </source>
</reference>